<name>A0A941GWF6_9CHRO</name>
<evidence type="ECO:0000313" key="3">
    <source>
        <dbReference type="Proteomes" id="UP000767446"/>
    </source>
</evidence>
<reference evidence="2" key="1">
    <citation type="submission" date="2021-02" db="EMBL/GenBank/DDBJ databases">
        <title>Metagenome analyses of Stigonema ocellatum DSM 106950, Chlorogloea purpurea SAG 13.99 and Gomphosphaeria aponina DSM 107014.</title>
        <authorList>
            <person name="Marter P."/>
            <person name="Huang S."/>
        </authorList>
    </citation>
    <scope>NUCLEOTIDE SEQUENCE</scope>
    <source>
        <strain evidence="2">JP213</strain>
    </source>
</reference>
<dbReference type="AlphaFoldDB" id="A0A941GWF6"/>
<dbReference type="InterPro" id="IPR001932">
    <property type="entry name" value="PPM-type_phosphatase-like_dom"/>
</dbReference>
<accession>A0A941GWF6</accession>
<proteinExistence type="predicted"/>
<dbReference type="EMBL" id="JADQBC010000102">
    <property type="protein sequence ID" value="MBR8829020.1"/>
    <property type="molecule type" value="Genomic_DNA"/>
</dbReference>
<dbReference type="InterPro" id="IPR036457">
    <property type="entry name" value="PPM-type-like_dom_sf"/>
</dbReference>
<feature type="domain" description="PPM-type phosphatase" evidence="1">
    <location>
        <begin position="17"/>
        <end position="234"/>
    </location>
</feature>
<dbReference type="SUPFAM" id="SSF81606">
    <property type="entry name" value="PP2C-like"/>
    <property type="match status" value="1"/>
</dbReference>
<dbReference type="Gene3D" id="3.60.40.10">
    <property type="entry name" value="PPM-type phosphatase domain"/>
    <property type="match status" value="1"/>
</dbReference>
<comment type="caution">
    <text evidence="2">The sequence shown here is derived from an EMBL/GenBank/DDBJ whole genome shotgun (WGS) entry which is preliminary data.</text>
</comment>
<gene>
    <name evidence="2" type="ORF">DSM107014_14160</name>
</gene>
<dbReference type="Pfam" id="PF13672">
    <property type="entry name" value="PP2C_2"/>
    <property type="match status" value="1"/>
</dbReference>
<dbReference type="Proteomes" id="UP000767446">
    <property type="component" value="Unassembled WGS sequence"/>
</dbReference>
<organism evidence="2 3">
    <name type="scientific">Gomphosphaeria aponina SAG 52.96 = DSM 107014</name>
    <dbReference type="NCBI Taxonomy" id="1521640"/>
    <lineage>
        <taxon>Bacteria</taxon>
        <taxon>Bacillati</taxon>
        <taxon>Cyanobacteriota</taxon>
        <taxon>Cyanophyceae</taxon>
        <taxon>Oscillatoriophycideae</taxon>
        <taxon>Chroococcales</taxon>
        <taxon>Gomphosphaeriaceae</taxon>
        <taxon>Gomphosphaeria</taxon>
    </lineage>
</organism>
<protein>
    <submittedName>
        <fullName evidence="2">Protein phosphatase 2C domain-containing protein</fullName>
    </submittedName>
</protein>
<evidence type="ECO:0000313" key="2">
    <source>
        <dbReference type="EMBL" id="MBR8829020.1"/>
    </source>
</evidence>
<sequence length="254" mass="26829">MNQNMTKCWRAIAASVTGSSHEKSGQPCQDAHNYRLLPNGVLVAAVADGAGSAPLAAIGAQIAVKTAVETISNLHPLPENESNLRLLLLDVLAFARDSVEAVAKTDNVPLKDLASTLIVVVATPENVQAAQVGDGAAVVRSGDGSIIPITTPVTGEYANETIFLTSPHALSLAQVNVWYGTPAQLAVFSDGLQRLALKIPEGIPHKPFFSPLFKFVAEAEDDTVALAQLHDFLKSPRVTSRTDDDLTLLLATSF</sequence>
<evidence type="ECO:0000259" key="1">
    <source>
        <dbReference type="Pfam" id="PF13672"/>
    </source>
</evidence>